<evidence type="ECO:0000313" key="2">
    <source>
        <dbReference type="EMBL" id="GFH13045.1"/>
    </source>
</evidence>
<evidence type="ECO:0000313" key="3">
    <source>
        <dbReference type="Proteomes" id="UP000485058"/>
    </source>
</evidence>
<dbReference type="Proteomes" id="UP000485058">
    <property type="component" value="Unassembled WGS sequence"/>
</dbReference>
<reference evidence="2 3" key="1">
    <citation type="submission" date="2020-02" db="EMBL/GenBank/DDBJ databases">
        <title>Draft genome sequence of Haematococcus lacustris strain NIES-144.</title>
        <authorList>
            <person name="Morimoto D."/>
            <person name="Nakagawa S."/>
            <person name="Yoshida T."/>
            <person name="Sawayama S."/>
        </authorList>
    </citation>
    <scope>NUCLEOTIDE SEQUENCE [LARGE SCALE GENOMIC DNA]</scope>
    <source>
        <strain evidence="2 3">NIES-144</strain>
    </source>
</reference>
<feature type="non-terminal residue" evidence="2">
    <location>
        <position position="1"/>
    </location>
</feature>
<dbReference type="AlphaFoldDB" id="A0A699YUY6"/>
<organism evidence="2 3">
    <name type="scientific">Haematococcus lacustris</name>
    <name type="common">Green alga</name>
    <name type="synonym">Haematococcus pluvialis</name>
    <dbReference type="NCBI Taxonomy" id="44745"/>
    <lineage>
        <taxon>Eukaryota</taxon>
        <taxon>Viridiplantae</taxon>
        <taxon>Chlorophyta</taxon>
        <taxon>core chlorophytes</taxon>
        <taxon>Chlorophyceae</taxon>
        <taxon>CS clade</taxon>
        <taxon>Chlamydomonadales</taxon>
        <taxon>Haematococcaceae</taxon>
        <taxon>Haematococcus</taxon>
    </lineage>
</organism>
<comment type="caution">
    <text evidence="2">The sequence shown here is derived from an EMBL/GenBank/DDBJ whole genome shotgun (WGS) entry which is preliminary data.</text>
</comment>
<keyword evidence="3" id="KW-1185">Reference proteome</keyword>
<sequence length="84" mass="9413">MPSIGDAEPTPSMGATAPRSSARRGGYHLLSKRLPWCSMRAVGFRSCHRYIPTFATFHTAQRNSFNMDNILDCGYIPHRAVLRC</sequence>
<name>A0A699YUY6_HAELA</name>
<proteinExistence type="predicted"/>
<gene>
    <name evidence="2" type="ORF">HaLaN_08848</name>
</gene>
<protein>
    <submittedName>
        <fullName evidence="2">Uncharacterized protein</fullName>
    </submittedName>
</protein>
<dbReference type="EMBL" id="BLLF01000568">
    <property type="protein sequence ID" value="GFH13045.1"/>
    <property type="molecule type" value="Genomic_DNA"/>
</dbReference>
<accession>A0A699YUY6</accession>
<evidence type="ECO:0000256" key="1">
    <source>
        <dbReference type="SAM" id="MobiDB-lite"/>
    </source>
</evidence>
<feature type="region of interest" description="Disordered" evidence="1">
    <location>
        <begin position="1"/>
        <end position="24"/>
    </location>
</feature>